<dbReference type="GO" id="GO:0005524">
    <property type="term" value="F:ATP binding"/>
    <property type="evidence" value="ECO:0007669"/>
    <property type="project" value="UniProtKB-KW"/>
</dbReference>
<accession>A0A8J4EH15</accession>
<gene>
    <name evidence="8" type="ORF">Voc01_066440</name>
</gene>
<dbReference type="InterPro" id="IPR050763">
    <property type="entry name" value="ABC_transporter_ATP-binding"/>
</dbReference>
<evidence type="ECO:0000256" key="4">
    <source>
        <dbReference type="ARBA" id="ARBA00022741"/>
    </source>
</evidence>
<comment type="similarity">
    <text evidence="2">Belongs to the ABC transporter superfamily.</text>
</comment>
<keyword evidence="6" id="KW-0046">Antibiotic resistance</keyword>
<evidence type="ECO:0000256" key="1">
    <source>
        <dbReference type="ARBA" id="ARBA00004202"/>
    </source>
</evidence>
<dbReference type="InterPro" id="IPR003439">
    <property type="entry name" value="ABC_transporter-like_ATP-bd"/>
</dbReference>
<dbReference type="Gene3D" id="3.40.50.300">
    <property type="entry name" value="P-loop containing nucleotide triphosphate hydrolases"/>
    <property type="match status" value="1"/>
</dbReference>
<dbReference type="Pfam" id="PF00005">
    <property type="entry name" value="ABC_tran"/>
    <property type="match status" value="1"/>
</dbReference>
<evidence type="ECO:0000256" key="2">
    <source>
        <dbReference type="ARBA" id="ARBA00005417"/>
    </source>
</evidence>
<keyword evidence="5" id="KW-0067">ATP-binding</keyword>
<dbReference type="CDD" id="cd03230">
    <property type="entry name" value="ABC_DR_subfamily_A"/>
    <property type="match status" value="1"/>
</dbReference>
<dbReference type="GO" id="GO:0046677">
    <property type="term" value="P:response to antibiotic"/>
    <property type="evidence" value="ECO:0007669"/>
    <property type="project" value="UniProtKB-KW"/>
</dbReference>
<dbReference type="InterPro" id="IPR027417">
    <property type="entry name" value="P-loop_NTPase"/>
</dbReference>
<dbReference type="GO" id="GO:0016887">
    <property type="term" value="F:ATP hydrolysis activity"/>
    <property type="evidence" value="ECO:0007669"/>
    <property type="project" value="InterPro"/>
</dbReference>
<evidence type="ECO:0000256" key="6">
    <source>
        <dbReference type="ARBA" id="ARBA00023251"/>
    </source>
</evidence>
<dbReference type="GO" id="GO:0005886">
    <property type="term" value="C:plasma membrane"/>
    <property type="evidence" value="ECO:0007669"/>
    <property type="project" value="UniProtKB-SubCell"/>
</dbReference>
<comment type="subcellular location">
    <subcellularLocation>
        <location evidence="1">Cell membrane</location>
        <topology evidence="1">Peripheral membrane protein</topology>
    </subcellularLocation>
</comment>
<comment type="caution">
    <text evidence="8">The sequence shown here is derived from an EMBL/GenBank/DDBJ whole genome shotgun (WGS) entry which is preliminary data.</text>
</comment>
<feature type="domain" description="ABC transporter" evidence="7">
    <location>
        <begin position="5"/>
        <end position="228"/>
    </location>
</feature>
<dbReference type="PANTHER" id="PTHR42711:SF5">
    <property type="entry name" value="ABC TRANSPORTER ATP-BINDING PROTEIN NATA"/>
    <property type="match status" value="1"/>
</dbReference>
<dbReference type="PROSITE" id="PS50893">
    <property type="entry name" value="ABC_TRANSPORTER_2"/>
    <property type="match status" value="1"/>
</dbReference>
<evidence type="ECO:0000256" key="3">
    <source>
        <dbReference type="ARBA" id="ARBA00022448"/>
    </source>
</evidence>
<dbReference type="PANTHER" id="PTHR42711">
    <property type="entry name" value="ABC TRANSPORTER ATP-BINDING PROTEIN"/>
    <property type="match status" value="1"/>
</dbReference>
<dbReference type="EMBL" id="BOPH01000089">
    <property type="protein sequence ID" value="GIJ71727.1"/>
    <property type="molecule type" value="Genomic_DNA"/>
</dbReference>
<dbReference type="SUPFAM" id="SSF52540">
    <property type="entry name" value="P-loop containing nucleoside triphosphate hydrolases"/>
    <property type="match status" value="1"/>
</dbReference>
<organism evidence="8 9">
    <name type="scientific">Virgisporangium ochraceum</name>
    <dbReference type="NCBI Taxonomy" id="65505"/>
    <lineage>
        <taxon>Bacteria</taxon>
        <taxon>Bacillati</taxon>
        <taxon>Actinomycetota</taxon>
        <taxon>Actinomycetes</taxon>
        <taxon>Micromonosporales</taxon>
        <taxon>Micromonosporaceae</taxon>
        <taxon>Virgisporangium</taxon>
    </lineage>
</organism>
<keyword evidence="4" id="KW-0547">Nucleotide-binding</keyword>
<reference evidence="8" key="1">
    <citation type="submission" date="2021-01" db="EMBL/GenBank/DDBJ databases">
        <title>Whole genome shotgun sequence of Virgisporangium ochraceum NBRC 16418.</title>
        <authorList>
            <person name="Komaki H."/>
            <person name="Tamura T."/>
        </authorList>
    </citation>
    <scope>NUCLEOTIDE SEQUENCE</scope>
    <source>
        <strain evidence="8">NBRC 16418</strain>
    </source>
</reference>
<keyword evidence="3" id="KW-0813">Transport</keyword>
<proteinExistence type="inferred from homology"/>
<sequence>MTDVIETEGLTKTWGSLTAVSGLTLRVRAGECYAFLGRNGAGKSTTARLLLDFIRPTRGTARILGGSGSDPSIRNRTGYLPGDLNLPRAMTGADAIAYFGALQGNRRQKDAAVLTERFGLDPKRPVRELSTGNRRKVGLVLAFMSRPELLILDEPTSGLDPVLQEEFRELLAERKSEGASIWLTSHVMAEVERVADRVGLVRDGVLSRELSMEELRRQAADRIRFRFPRNVRPQALATVANVTDVAGEAGSLVVTVDGPVTDLLRRAAQLGATTVETERRDLDEVFLEMFEPEAPA</sequence>
<dbReference type="SMART" id="SM00382">
    <property type="entry name" value="AAA"/>
    <property type="match status" value="1"/>
</dbReference>
<evidence type="ECO:0000313" key="8">
    <source>
        <dbReference type="EMBL" id="GIJ71727.1"/>
    </source>
</evidence>
<dbReference type="AlphaFoldDB" id="A0A8J4EH15"/>
<evidence type="ECO:0000313" key="9">
    <source>
        <dbReference type="Proteomes" id="UP000635606"/>
    </source>
</evidence>
<dbReference type="InterPro" id="IPR003593">
    <property type="entry name" value="AAA+_ATPase"/>
</dbReference>
<keyword evidence="9" id="KW-1185">Reference proteome</keyword>
<protein>
    <submittedName>
        <fullName evidence="8">ABC transporter</fullName>
    </submittedName>
</protein>
<name>A0A8J4EH15_9ACTN</name>
<evidence type="ECO:0000256" key="5">
    <source>
        <dbReference type="ARBA" id="ARBA00022840"/>
    </source>
</evidence>
<dbReference type="Proteomes" id="UP000635606">
    <property type="component" value="Unassembled WGS sequence"/>
</dbReference>
<dbReference type="RefSeq" id="WP_203931601.1">
    <property type="nucleotide sequence ID" value="NZ_BOPH01000089.1"/>
</dbReference>
<evidence type="ECO:0000259" key="7">
    <source>
        <dbReference type="PROSITE" id="PS50893"/>
    </source>
</evidence>